<dbReference type="InterPro" id="IPR044203">
    <property type="entry name" value="GlbO/GLB3-like"/>
</dbReference>
<evidence type="ECO:0000256" key="1">
    <source>
        <dbReference type="ARBA" id="ARBA00022448"/>
    </source>
</evidence>
<dbReference type="EMBL" id="JAPMIV010000028">
    <property type="protein sequence ID" value="MDV6375505.1"/>
    <property type="molecule type" value="Genomic_DNA"/>
</dbReference>
<keyword evidence="7" id="KW-1185">Reference proteome</keyword>
<dbReference type="SUPFAM" id="SSF46458">
    <property type="entry name" value="Globin-like"/>
    <property type="match status" value="1"/>
</dbReference>
<sequence length="148" mass="15920">MTAPLQLTDGGTLYERIGPEALSALVTRFYERVAVDPDLSPIFPADLTATAEKQLAFLTGFLGGPPLYHRTYGPPRLRARHLPHAITPTRGWAWLACMDAALHDTPQIGAAEARELYAALSRVAAHMVNTPDDDGGAGVEPGQLFSID</sequence>
<dbReference type="PANTHER" id="PTHR47366:SF1">
    <property type="entry name" value="TWO-ON-TWO HEMOGLOBIN-3"/>
    <property type="match status" value="1"/>
</dbReference>
<accession>A0ABU4DSV5</accession>
<reference evidence="6 7" key="1">
    <citation type="submission" date="2022-11" db="EMBL/GenBank/DDBJ databases">
        <title>Deinococcus ZS9-10, Low Temperature and Draught-tolerating, UV-resistant Bacteria from Continental Antarctica.</title>
        <authorList>
            <person name="Cheng L."/>
        </authorList>
    </citation>
    <scope>NUCLEOTIDE SEQUENCE [LARGE SCALE GENOMIC DNA]</scope>
    <source>
        <strain evidence="6 7">ZS9-10</strain>
    </source>
</reference>
<comment type="similarity">
    <text evidence="5">Belongs to the truncated hemoglobin family. Group II subfamily.</text>
</comment>
<evidence type="ECO:0000256" key="4">
    <source>
        <dbReference type="ARBA" id="ARBA00023004"/>
    </source>
</evidence>
<gene>
    <name evidence="6" type="ORF">ORD21_12970</name>
</gene>
<evidence type="ECO:0000313" key="7">
    <source>
        <dbReference type="Proteomes" id="UP001276150"/>
    </source>
</evidence>
<dbReference type="RefSeq" id="WP_317640848.1">
    <property type="nucleotide sequence ID" value="NZ_JAPMIV010000028.1"/>
</dbReference>
<dbReference type="Pfam" id="PF01152">
    <property type="entry name" value="Bac_globin"/>
    <property type="match status" value="1"/>
</dbReference>
<dbReference type="PANTHER" id="PTHR47366">
    <property type="entry name" value="TWO-ON-TWO HEMOGLOBIN-3"/>
    <property type="match status" value="1"/>
</dbReference>
<keyword evidence="2" id="KW-0349">Heme</keyword>
<organism evidence="6 7">
    <name type="scientific">Deinococcus arenicola</name>
    <dbReference type="NCBI Taxonomy" id="2994950"/>
    <lineage>
        <taxon>Bacteria</taxon>
        <taxon>Thermotogati</taxon>
        <taxon>Deinococcota</taxon>
        <taxon>Deinococci</taxon>
        <taxon>Deinococcales</taxon>
        <taxon>Deinococcaceae</taxon>
        <taxon>Deinococcus</taxon>
    </lineage>
</organism>
<keyword evidence="1" id="KW-0813">Transport</keyword>
<name>A0ABU4DSV5_9DEIO</name>
<dbReference type="Gene3D" id="1.10.490.10">
    <property type="entry name" value="Globins"/>
    <property type="match status" value="1"/>
</dbReference>
<protein>
    <submittedName>
        <fullName evidence="6">Globin</fullName>
    </submittedName>
</protein>
<dbReference type="Proteomes" id="UP001276150">
    <property type="component" value="Unassembled WGS sequence"/>
</dbReference>
<dbReference type="InterPro" id="IPR012292">
    <property type="entry name" value="Globin/Proto"/>
</dbReference>
<keyword evidence="4" id="KW-0408">Iron</keyword>
<evidence type="ECO:0000313" key="6">
    <source>
        <dbReference type="EMBL" id="MDV6375505.1"/>
    </source>
</evidence>
<keyword evidence="3" id="KW-0479">Metal-binding</keyword>
<evidence type="ECO:0000256" key="5">
    <source>
        <dbReference type="ARBA" id="ARBA00034496"/>
    </source>
</evidence>
<comment type="caution">
    <text evidence="6">The sequence shown here is derived from an EMBL/GenBank/DDBJ whole genome shotgun (WGS) entry which is preliminary data.</text>
</comment>
<evidence type="ECO:0000256" key="2">
    <source>
        <dbReference type="ARBA" id="ARBA00022617"/>
    </source>
</evidence>
<proteinExistence type="inferred from homology"/>
<evidence type="ECO:0000256" key="3">
    <source>
        <dbReference type="ARBA" id="ARBA00022723"/>
    </source>
</evidence>
<dbReference type="InterPro" id="IPR009050">
    <property type="entry name" value="Globin-like_sf"/>
</dbReference>
<dbReference type="InterPro" id="IPR001486">
    <property type="entry name" value="Hemoglobin_trunc"/>
</dbReference>